<protein>
    <submittedName>
        <fullName evidence="1">Uncharacterized protein</fullName>
    </submittedName>
</protein>
<dbReference type="OrthoDB" id="6900649at2"/>
<sequence>MNIPELMAQLVELKKIYNDEGCRDFDRGIDGVLSMLSQGALPNTPEWEQAGSMYRTMAGSKSGVSDLYIDRDNVEQRIAANSKLDAIRQTLWATFTRV</sequence>
<dbReference type="RefSeq" id="WP_074889888.1">
    <property type="nucleotide sequence ID" value="NZ_FOHW01000015.1"/>
</dbReference>
<gene>
    <name evidence="1" type="ORF">SAMN05216197_11583</name>
</gene>
<accession>A0A1I0F0Z9</accession>
<evidence type="ECO:0000313" key="2">
    <source>
        <dbReference type="Proteomes" id="UP000182332"/>
    </source>
</evidence>
<organism evidence="1 2">
    <name type="scientific">Pseudomonas graminis</name>
    <dbReference type="NCBI Taxonomy" id="158627"/>
    <lineage>
        <taxon>Bacteria</taxon>
        <taxon>Pseudomonadati</taxon>
        <taxon>Pseudomonadota</taxon>
        <taxon>Gammaproteobacteria</taxon>
        <taxon>Pseudomonadales</taxon>
        <taxon>Pseudomonadaceae</taxon>
        <taxon>Pseudomonas</taxon>
    </lineage>
</organism>
<dbReference type="EMBL" id="FOHW01000015">
    <property type="protein sequence ID" value="SET51518.1"/>
    <property type="molecule type" value="Genomic_DNA"/>
</dbReference>
<evidence type="ECO:0000313" key="1">
    <source>
        <dbReference type="EMBL" id="SET51518.1"/>
    </source>
</evidence>
<name>A0A1I0F0Z9_9PSED</name>
<reference evidence="1 2" key="1">
    <citation type="submission" date="2016-10" db="EMBL/GenBank/DDBJ databases">
        <authorList>
            <person name="de Groot N.N."/>
        </authorList>
    </citation>
    <scope>NUCLEOTIDE SEQUENCE [LARGE SCALE GENOMIC DNA]</scope>
    <source>
        <strain evidence="1 2">DSM 11363</strain>
    </source>
</reference>
<dbReference type="AlphaFoldDB" id="A0A1I0F0Z9"/>
<proteinExistence type="predicted"/>
<dbReference type="Proteomes" id="UP000182332">
    <property type="component" value="Unassembled WGS sequence"/>
</dbReference>